<dbReference type="EMBL" id="CYPS01000011">
    <property type="protein sequence ID" value="CUH41955.1"/>
    <property type="molecule type" value="Genomic_DNA"/>
</dbReference>
<dbReference type="InterPro" id="IPR023214">
    <property type="entry name" value="HAD_sf"/>
</dbReference>
<dbReference type="InterPro" id="IPR023198">
    <property type="entry name" value="PGP-like_dom2"/>
</dbReference>
<proteinExistence type="predicted"/>
<dbReference type="NCBIfam" id="TIGR01509">
    <property type="entry name" value="HAD-SF-IA-v3"/>
    <property type="match status" value="1"/>
</dbReference>
<evidence type="ECO:0000313" key="1">
    <source>
        <dbReference type="EMBL" id="CUH41955.1"/>
    </source>
</evidence>
<dbReference type="PANTHER" id="PTHR43611:SF3">
    <property type="entry name" value="FLAVIN MONONUCLEOTIDE HYDROLASE 1, CHLOROPLATIC"/>
    <property type="match status" value="1"/>
</dbReference>
<dbReference type="Gene3D" id="3.40.50.1000">
    <property type="entry name" value="HAD superfamily/HAD-like"/>
    <property type="match status" value="1"/>
</dbReference>
<dbReference type="SUPFAM" id="SSF56784">
    <property type="entry name" value="HAD-like"/>
    <property type="match status" value="1"/>
</dbReference>
<dbReference type="SFLD" id="SFLDS00003">
    <property type="entry name" value="Haloacid_Dehalogenase"/>
    <property type="match status" value="1"/>
</dbReference>
<dbReference type="Pfam" id="PF00702">
    <property type="entry name" value="Hydrolase"/>
    <property type="match status" value="1"/>
</dbReference>
<protein>
    <submittedName>
        <fullName evidence="1">?-D-glucose-1-phosphatase</fullName>
    </submittedName>
</protein>
<evidence type="ECO:0000313" key="2">
    <source>
        <dbReference type="Proteomes" id="UP000050786"/>
    </source>
</evidence>
<dbReference type="PANTHER" id="PTHR43611">
    <property type="entry name" value="ALPHA-D-GLUCOSE 1-PHOSPHATE PHOSPHATASE"/>
    <property type="match status" value="1"/>
</dbReference>
<dbReference type="InterPro" id="IPR036412">
    <property type="entry name" value="HAD-like_sf"/>
</dbReference>
<sequence length="206" mass="24136">MSVKAVVFDIGNVLIEWQPERYYDRVIGEERRRAMFSEVDLHGMNDLVDQGHHFTDTIYDWAEKYPEWRDEIRMWHDKWIELAAPEIPHSIRLQRALRAKGVPVFALTNFGVQNFDYATTVYPFLNEFDKQYVSGRMQTVKPHVPIYEMVEADCGLPPEALLFTDDRLENIETARARGWQTHHFTGPQGWADRLLQEGLLTVEEAL</sequence>
<dbReference type="InterPro" id="IPR006439">
    <property type="entry name" value="HAD-SF_hydro_IA"/>
</dbReference>
<dbReference type="Proteomes" id="UP000050786">
    <property type="component" value="Unassembled WGS sequence"/>
</dbReference>
<accession>A0A0P1E1P6</accession>
<name>A0A0P1E1P6_9RHOB</name>
<gene>
    <name evidence="1" type="ORF">RUM4293_00839</name>
</gene>
<organism evidence="1 2">
    <name type="scientific">Ruegeria atlantica</name>
    <dbReference type="NCBI Taxonomy" id="81569"/>
    <lineage>
        <taxon>Bacteria</taxon>
        <taxon>Pseudomonadati</taxon>
        <taxon>Pseudomonadota</taxon>
        <taxon>Alphaproteobacteria</taxon>
        <taxon>Rhodobacterales</taxon>
        <taxon>Roseobacteraceae</taxon>
        <taxon>Ruegeria</taxon>
    </lineage>
</organism>
<dbReference type="Gene3D" id="1.10.150.240">
    <property type="entry name" value="Putative phosphatase, domain 2"/>
    <property type="match status" value="1"/>
</dbReference>
<dbReference type="SFLD" id="SFLDG01129">
    <property type="entry name" value="C1.5:_HAD__Beta-PGM__Phosphata"/>
    <property type="match status" value="1"/>
</dbReference>
<dbReference type="CDD" id="cd02603">
    <property type="entry name" value="HAD_sEH-N_like"/>
    <property type="match status" value="1"/>
</dbReference>
<keyword evidence="2" id="KW-1185">Reference proteome</keyword>
<dbReference type="AlphaFoldDB" id="A0A0P1E1P6"/>
<reference evidence="2" key="1">
    <citation type="submission" date="2015-09" db="EMBL/GenBank/DDBJ databases">
        <authorList>
            <person name="Rodrigo-Torres L."/>
            <person name="Arahal D.R."/>
        </authorList>
    </citation>
    <scope>NUCLEOTIDE SEQUENCE [LARGE SCALE GENOMIC DNA]</scope>
    <source>
        <strain evidence="2">CECT 4293</strain>
    </source>
</reference>
<dbReference type="RefSeq" id="WP_058272081.1">
    <property type="nucleotide sequence ID" value="NZ_CYPS01000011.1"/>
</dbReference>
<dbReference type="PRINTS" id="PR00413">
    <property type="entry name" value="HADHALOGNASE"/>
</dbReference>